<dbReference type="RefSeq" id="WP_380894809.1">
    <property type="nucleotide sequence ID" value="NZ_JBHTKY010000003.1"/>
</dbReference>
<keyword evidence="3" id="KW-1185">Reference proteome</keyword>
<comment type="caution">
    <text evidence="2">The sequence shown here is derived from an EMBL/GenBank/DDBJ whole genome shotgun (WGS) entry which is preliminary data.</text>
</comment>
<feature type="transmembrane region" description="Helical" evidence="1">
    <location>
        <begin position="175"/>
        <end position="196"/>
    </location>
</feature>
<keyword evidence="1" id="KW-1133">Transmembrane helix</keyword>
<evidence type="ECO:0000313" key="2">
    <source>
        <dbReference type="EMBL" id="MFD1164747.1"/>
    </source>
</evidence>
<feature type="transmembrane region" description="Helical" evidence="1">
    <location>
        <begin position="141"/>
        <end position="163"/>
    </location>
</feature>
<organism evidence="2 3">
    <name type="scientific">Sphingobacterium daejeonense</name>
    <dbReference type="NCBI Taxonomy" id="371142"/>
    <lineage>
        <taxon>Bacteria</taxon>
        <taxon>Pseudomonadati</taxon>
        <taxon>Bacteroidota</taxon>
        <taxon>Sphingobacteriia</taxon>
        <taxon>Sphingobacteriales</taxon>
        <taxon>Sphingobacteriaceae</taxon>
        <taxon>Sphingobacterium</taxon>
    </lineage>
</organism>
<dbReference type="Proteomes" id="UP001597205">
    <property type="component" value="Unassembled WGS sequence"/>
</dbReference>
<feature type="transmembrane region" description="Helical" evidence="1">
    <location>
        <begin position="62"/>
        <end position="80"/>
    </location>
</feature>
<evidence type="ECO:0008006" key="4">
    <source>
        <dbReference type="Google" id="ProtNLM"/>
    </source>
</evidence>
<dbReference type="EMBL" id="JBHTKY010000003">
    <property type="protein sequence ID" value="MFD1164747.1"/>
    <property type="molecule type" value="Genomic_DNA"/>
</dbReference>
<protein>
    <recommendedName>
        <fullName evidence="4">Yip1 domain-containing protein</fullName>
    </recommendedName>
</protein>
<gene>
    <name evidence="2" type="ORF">ACFQ2C_03915</name>
</gene>
<evidence type="ECO:0000313" key="3">
    <source>
        <dbReference type="Proteomes" id="UP001597205"/>
    </source>
</evidence>
<reference evidence="3" key="1">
    <citation type="journal article" date="2019" name="Int. J. Syst. Evol. Microbiol.">
        <title>The Global Catalogue of Microorganisms (GCM) 10K type strain sequencing project: providing services to taxonomists for standard genome sequencing and annotation.</title>
        <authorList>
            <consortium name="The Broad Institute Genomics Platform"/>
            <consortium name="The Broad Institute Genome Sequencing Center for Infectious Disease"/>
            <person name="Wu L."/>
            <person name="Ma J."/>
        </authorList>
    </citation>
    <scope>NUCLEOTIDE SEQUENCE [LARGE SCALE GENOMIC DNA]</scope>
    <source>
        <strain evidence="3">CCUG 52468</strain>
    </source>
</reference>
<name>A0ABW3RIK1_9SPHI</name>
<accession>A0ABW3RIK1</accession>
<evidence type="ECO:0000256" key="1">
    <source>
        <dbReference type="SAM" id="Phobius"/>
    </source>
</evidence>
<sequence>MSSRDFMNVLLNPFEDVTSEKLLIIGIIGFSLMSVLSYSLHFINDGIIQLHLSEPKEYWKCLLNGSINTAGLTLCMFAYGKIVYSKTRFIDVLIAVLIAQLALILVVLITMNPFTMEVSNSMVKELENGNIKNIKMDTRNLIILTISGLLGILLLYYFFHLLVVGMKIAINSKRLVHTISIVLLTLVLDMVFKIIYPYL</sequence>
<keyword evidence="1" id="KW-0472">Membrane</keyword>
<keyword evidence="1" id="KW-0812">Transmembrane</keyword>
<feature type="transmembrane region" description="Helical" evidence="1">
    <location>
        <begin position="92"/>
        <end position="114"/>
    </location>
</feature>
<feature type="transmembrane region" description="Helical" evidence="1">
    <location>
        <begin position="21"/>
        <end position="42"/>
    </location>
</feature>
<proteinExistence type="predicted"/>